<evidence type="ECO:0000313" key="2">
    <source>
        <dbReference type="Proteomes" id="UP000252586"/>
    </source>
</evidence>
<name>A0A366CYN8_9NOCA</name>
<dbReference type="RefSeq" id="WP_067508029.1">
    <property type="nucleotide sequence ID" value="NZ_QNRE01000025.1"/>
</dbReference>
<proteinExistence type="predicted"/>
<dbReference type="Proteomes" id="UP000252586">
    <property type="component" value="Unassembled WGS sequence"/>
</dbReference>
<sequence>MSRCIRTQQELEALPQGTVIHTGDAVFELWSVARAGAPILRWKTPGSDHDYDAVSVAAYLPGHVIWEPLA</sequence>
<gene>
    <name evidence="1" type="ORF">DFR74_12563</name>
</gene>
<comment type="caution">
    <text evidence="1">The sequence shown here is derived from an EMBL/GenBank/DDBJ whole genome shotgun (WGS) entry which is preliminary data.</text>
</comment>
<dbReference type="EMBL" id="QNRE01000025">
    <property type="protein sequence ID" value="RBO82108.1"/>
    <property type="molecule type" value="Genomic_DNA"/>
</dbReference>
<evidence type="ECO:0000313" key="1">
    <source>
        <dbReference type="EMBL" id="RBO82108.1"/>
    </source>
</evidence>
<keyword evidence="2" id="KW-1185">Reference proteome</keyword>
<dbReference type="STRING" id="1210090.GCA_001613185_02475"/>
<organism evidence="1 2">
    <name type="scientific">Nocardia puris</name>
    <dbReference type="NCBI Taxonomy" id="208602"/>
    <lineage>
        <taxon>Bacteria</taxon>
        <taxon>Bacillati</taxon>
        <taxon>Actinomycetota</taxon>
        <taxon>Actinomycetes</taxon>
        <taxon>Mycobacteriales</taxon>
        <taxon>Nocardiaceae</taxon>
        <taxon>Nocardia</taxon>
    </lineage>
</organism>
<accession>A0A366CYN8</accession>
<protein>
    <submittedName>
        <fullName evidence="1">Uncharacterized protein</fullName>
    </submittedName>
</protein>
<reference evidence="1 2" key="1">
    <citation type="submission" date="2018-06" db="EMBL/GenBank/DDBJ databases">
        <title>Genomic Encyclopedia of Type Strains, Phase IV (KMG-IV): sequencing the most valuable type-strain genomes for metagenomic binning, comparative biology and taxonomic classification.</title>
        <authorList>
            <person name="Goeker M."/>
        </authorList>
    </citation>
    <scope>NUCLEOTIDE SEQUENCE [LARGE SCALE GENOMIC DNA]</scope>
    <source>
        <strain evidence="1 2">DSM 44599</strain>
    </source>
</reference>
<dbReference type="AlphaFoldDB" id="A0A366CYN8"/>